<evidence type="ECO:0000256" key="3">
    <source>
        <dbReference type="ARBA" id="ARBA00022840"/>
    </source>
</evidence>
<dbReference type="InterPro" id="IPR003593">
    <property type="entry name" value="AAA+_ATPase"/>
</dbReference>
<dbReference type="InterPro" id="IPR008995">
    <property type="entry name" value="Mo/tungstate-bd_C_term_dom"/>
</dbReference>
<reference evidence="6" key="1">
    <citation type="submission" date="2016-10" db="EMBL/GenBank/DDBJ databases">
        <authorList>
            <person name="Varghese N."/>
            <person name="Submissions S."/>
        </authorList>
    </citation>
    <scope>NUCLEOTIDE SEQUENCE [LARGE SCALE GENOMIC DNA]</scope>
    <source>
        <strain evidence="6">CCM 7469</strain>
    </source>
</reference>
<evidence type="ECO:0000313" key="6">
    <source>
        <dbReference type="Proteomes" id="UP000199636"/>
    </source>
</evidence>
<evidence type="ECO:0000259" key="4">
    <source>
        <dbReference type="PROSITE" id="PS50893"/>
    </source>
</evidence>
<evidence type="ECO:0000313" key="5">
    <source>
        <dbReference type="EMBL" id="SDI44585.1"/>
    </source>
</evidence>
<dbReference type="SUPFAM" id="SSF50331">
    <property type="entry name" value="MOP-like"/>
    <property type="match status" value="1"/>
</dbReference>
<dbReference type="PANTHER" id="PTHR42781:SF4">
    <property type="entry name" value="SPERMIDINE_PUTRESCINE IMPORT ATP-BINDING PROTEIN POTA"/>
    <property type="match status" value="1"/>
</dbReference>
<dbReference type="GO" id="GO:0043190">
    <property type="term" value="C:ATP-binding cassette (ABC) transporter complex"/>
    <property type="evidence" value="ECO:0007669"/>
    <property type="project" value="InterPro"/>
</dbReference>
<proteinExistence type="predicted"/>
<keyword evidence="3 5" id="KW-0067">ATP-binding</keyword>
<dbReference type="OrthoDB" id="9802264at2"/>
<dbReference type="GO" id="GO:0016887">
    <property type="term" value="F:ATP hydrolysis activity"/>
    <property type="evidence" value="ECO:0007669"/>
    <property type="project" value="InterPro"/>
</dbReference>
<dbReference type="Gene3D" id="2.40.50.100">
    <property type="match status" value="1"/>
</dbReference>
<dbReference type="PANTHER" id="PTHR42781">
    <property type="entry name" value="SPERMIDINE/PUTRESCINE IMPORT ATP-BINDING PROTEIN POTA"/>
    <property type="match status" value="1"/>
</dbReference>
<dbReference type="InterPro" id="IPR013611">
    <property type="entry name" value="Transp-assoc_OB_typ2"/>
</dbReference>
<dbReference type="STRING" id="428992.SAMN05216272_109135"/>
<keyword evidence="2" id="KW-0547">Nucleotide-binding</keyword>
<sequence>MNSDTVVRLEGVSKQFHGGVLSVDNIDLEVRQGEFLCLLGPSGCGKTTTLRIIAGFEEPSAGHIYLDGCDVTSVPPYGRPVNTVFQDYALFPHLSVRDNIGFGLSVAKVPAAEARRRIDSTLELVGLTAKAESRVQALSGGQQQRVAMARALVCEPRVLLLDEPLSALDAHLRQQMQVELKKLQTRLGTTFIMVTHDQTEALAISDRIAVMRSGRLEQVAGPAELYDSPASPFVAGFIGATNLLEGQVVSQHLGALGVRVGSLEILASSQQPLPLGSPVIISLRPEDMRLAHPGDTPQSGLSRVRARIAQSIFHGRSLRLHLELPGIDELTLDVPREAFDRLAAGDGASVELCIPPGSARAYAKPATHAA</sequence>
<accession>A0A1G8KMD0</accession>
<dbReference type="SUPFAM" id="SSF52540">
    <property type="entry name" value="P-loop containing nucleoside triphosphate hydrolases"/>
    <property type="match status" value="1"/>
</dbReference>
<dbReference type="RefSeq" id="WP_090265801.1">
    <property type="nucleotide sequence ID" value="NZ_FNDS01000009.1"/>
</dbReference>
<dbReference type="Pfam" id="PF08402">
    <property type="entry name" value="TOBE_2"/>
    <property type="match status" value="1"/>
</dbReference>
<organism evidence="5 6">
    <name type="scientific">Pseudomonas panipatensis</name>
    <dbReference type="NCBI Taxonomy" id="428992"/>
    <lineage>
        <taxon>Bacteria</taxon>
        <taxon>Pseudomonadati</taxon>
        <taxon>Pseudomonadota</taxon>
        <taxon>Gammaproteobacteria</taxon>
        <taxon>Pseudomonadales</taxon>
        <taxon>Pseudomonadaceae</taxon>
        <taxon>Pseudomonas</taxon>
    </lineage>
</organism>
<dbReference type="EMBL" id="FNDS01000009">
    <property type="protein sequence ID" value="SDI44585.1"/>
    <property type="molecule type" value="Genomic_DNA"/>
</dbReference>
<protein>
    <submittedName>
        <fullName evidence="5">Spermidine/putrescine transport system ATP-binding protein</fullName>
    </submittedName>
</protein>
<dbReference type="AlphaFoldDB" id="A0A1G8KMD0"/>
<dbReference type="InterPro" id="IPR017871">
    <property type="entry name" value="ABC_transporter-like_CS"/>
</dbReference>
<evidence type="ECO:0000256" key="2">
    <source>
        <dbReference type="ARBA" id="ARBA00022741"/>
    </source>
</evidence>
<dbReference type="InterPro" id="IPR027417">
    <property type="entry name" value="P-loop_NTPase"/>
</dbReference>
<dbReference type="GO" id="GO:0022857">
    <property type="term" value="F:transmembrane transporter activity"/>
    <property type="evidence" value="ECO:0007669"/>
    <property type="project" value="InterPro"/>
</dbReference>
<name>A0A1G8KMD0_9PSED</name>
<dbReference type="PROSITE" id="PS00211">
    <property type="entry name" value="ABC_TRANSPORTER_1"/>
    <property type="match status" value="1"/>
</dbReference>
<evidence type="ECO:0000256" key="1">
    <source>
        <dbReference type="ARBA" id="ARBA00022448"/>
    </source>
</evidence>
<feature type="domain" description="ABC transporter" evidence="4">
    <location>
        <begin position="7"/>
        <end position="238"/>
    </location>
</feature>
<dbReference type="Proteomes" id="UP000199636">
    <property type="component" value="Unassembled WGS sequence"/>
</dbReference>
<keyword evidence="1" id="KW-0813">Transport</keyword>
<dbReference type="FunFam" id="3.40.50.300:FF:000133">
    <property type="entry name" value="Spermidine/putrescine import ATP-binding protein PotA"/>
    <property type="match status" value="1"/>
</dbReference>
<dbReference type="Pfam" id="PF00005">
    <property type="entry name" value="ABC_tran"/>
    <property type="match status" value="1"/>
</dbReference>
<dbReference type="GO" id="GO:0015847">
    <property type="term" value="P:putrescine transport"/>
    <property type="evidence" value="ECO:0007669"/>
    <property type="project" value="UniProtKB-ARBA"/>
</dbReference>
<gene>
    <name evidence="5" type="ORF">SAMN05216272_109135</name>
</gene>
<dbReference type="Gene3D" id="3.40.50.300">
    <property type="entry name" value="P-loop containing nucleotide triphosphate hydrolases"/>
    <property type="match status" value="1"/>
</dbReference>
<dbReference type="PROSITE" id="PS50893">
    <property type="entry name" value="ABC_TRANSPORTER_2"/>
    <property type="match status" value="1"/>
</dbReference>
<dbReference type="InterPro" id="IPR003439">
    <property type="entry name" value="ABC_transporter-like_ATP-bd"/>
</dbReference>
<keyword evidence="6" id="KW-1185">Reference proteome</keyword>
<dbReference type="InterPro" id="IPR050093">
    <property type="entry name" value="ABC_SmlMolc_Importer"/>
</dbReference>
<dbReference type="SMART" id="SM00382">
    <property type="entry name" value="AAA"/>
    <property type="match status" value="1"/>
</dbReference>
<dbReference type="GO" id="GO:0005524">
    <property type="term" value="F:ATP binding"/>
    <property type="evidence" value="ECO:0007669"/>
    <property type="project" value="UniProtKB-KW"/>
</dbReference>